<evidence type="ECO:0000259" key="4">
    <source>
        <dbReference type="PROSITE" id="PS51278"/>
    </source>
</evidence>
<dbReference type="CDD" id="cd03766">
    <property type="entry name" value="Gn_AT_II_novel"/>
    <property type="match status" value="1"/>
</dbReference>
<dbReference type="Pfam" id="PF13537">
    <property type="entry name" value="GATase_7"/>
    <property type="match status" value="1"/>
</dbReference>
<evidence type="ECO:0000256" key="2">
    <source>
        <dbReference type="ARBA" id="ARBA00022888"/>
    </source>
</evidence>
<evidence type="ECO:0000313" key="5">
    <source>
        <dbReference type="EMBL" id="KAL1844836.1"/>
    </source>
</evidence>
<proteinExistence type="predicted"/>
<dbReference type="Gene3D" id="3.60.20.10">
    <property type="entry name" value="Glutamine Phosphoribosylpyrophosphate, subunit 1, domain 1"/>
    <property type="match status" value="1"/>
</dbReference>
<keyword evidence="3" id="KW-0315">Glutamine amidotransferase</keyword>
<dbReference type="InterPro" id="IPR017932">
    <property type="entry name" value="GATase_2_dom"/>
</dbReference>
<evidence type="ECO:0000313" key="6">
    <source>
        <dbReference type="Proteomes" id="UP001586593"/>
    </source>
</evidence>
<name>A0ABR3VT45_9PEZI</name>
<dbReference type="PANTHER" id="PTHR45937:SF1">
    <property type="entry name" value="ASPARAGINE SYNTHETASE DOMAIN-CONTAINING PROTEIN 1"/>
    <property type="match status" value="1"/>
</dbReference>
<keyword evidence="6" id="KW-1185">Reference proteome</keyword>
<protein>
    <recommendedName>
        <fullName evidence="4">Glutamine amidotransferase type-2 domain-containing protein</fullName>
    </recommendedName>
</protein>
<organism evidence="5 6">
    <name type="scientific">Phialemonium thermophilum</name>
    <dbReference type="NCBI Taxonomy" id="223376"/>
    <lineage>
        <taxon>Eukaryota</taxon>
        <taxon>Fungi</taxon>
        <taxon>Dikarya</taxon>
        <taxon>Ascomycota</taxon>
        <taxon>Pezizomycotina</taxon>
        <taxon>Sordariomycetes</taxon>
        <taxon>Sordariomycetidae</taxon>
        <taxon>Cephalothecales</taxon>
        <taxon>Cephalothecaceae</taxon>
        <taxon>Phialemonium</taxon>
    </lineage>
</organism>
<dbReference type="PROSITE" id="PS51278">
    <property type="entry name" value="GATASE_TYPE_2"/>
    <property type="match status" value="1"/>
</dbReference>
<dbReference type="InterPro" id="IPR029055">
    <property type="entry name" value="Ntn_hydrolases_N"/>
</dbReference>
<gene>
    <name evidence="5" type="ORF">VTK73DRAFT_1708</name>
</gene>
<dbReference type="InterPro" id="IPR051857">
    <property type="entry name" value="Asn_synthetase_domain"/>
</dbReference>
<dbReference type="EMBL" id="JAZHXJ010001429">
    <property type="protein sequence ID" value="KAL1844836.1"/>
    <property type="molecule type" value="Genomic_DNA"/>
</dbReference>
<sequence>MCGIHAVISTTAPAPLPPTVRETLSSRGPDHFGQHAARLRAPSQLVGEGETAAGEPGGLFLTFTSTVLALRGDRVTAQPFVHPETGSVLCWNGEAWKMDGSVVPGNDGELVFRRLSEASARVQATPQTGEMEDAAASAILGVLRSIQGPFAFVYLDAAAQTVYYGRDRLGRRSLLIRRDVAHGGTAAVSSVTMASAADTCDSSWVEVEADGVYVIRLRAESSHGFAPATRLEWSDKNEEDLVSSLARRLPLMSSLA</sequence>
<feature type="domain" description="Glutamine amidotransferase type-2" evidence="4">
    <location>
        <begin position="2"/>
        <end position="218"/>
    </location>
</feature>
<keyword evidence="2" id="KW-0061">Asparagine biosynthesis</keyword>
<dbReference type="PANTHER" id="PTHR45937">
    <property type="entry name" value="ASPARAGINE SYNTHETASE DOMAIN-CONTAINING PROTEIN 1"/>
    <property type="match status" value="1"/>
</dbReference>
<dbReference type="SUPFAM" id="SSF56235">
    <property type="entry name" value="N-terminal nucleophile aminohydrolases (Ntn hydrolases)"/>
    <property type="match status" value="1"/>
</dbReference>
<keyword evidence="1" id="KW-0028">Amino-acid biosynthesis</keyword>
<evidence type="ECO:0000256" key="3">
    <source>
        <dbReference type="ARBA" id="ARBA00022962"/>
    </source>
</evidence>
<comment type="caution">
    <text evidence="5">The sequence shown here is derived from an EMBL/GenBank/DDBJ whole genome shotgun (WGS) entry which is preliminary data.</text>
</comment>
<accession>A0ABR3VT45</accession>
<reference evidence="5 6" key="1">
    <citation type="journal article" date="2024" name="Commun. Biol.">
        <title>Comparative genomic analysis of thermophilic fungi reveals convergent evolutionary adaptations and gene losses.</title>
        <authorList>
            <person name="Steindorff A.S."/>
            <person name="Aguilar-Pontes M.V."/>
            <person name="Robinson A.J."/>
            <person name="Andreopoulos B."/>
            <person name="LaButti K."/>
            <person name="Kuo A."/>
            <person name="Mondo S."/>
            <person name="Riley R."/>
            <person name="Otillar R."/>
            <person name="Haridas S."/>
            <person name="Lipzen A."/>
            <person name="Grimwood J."/>
            <person name="Schmutz J."/>
            <person name="Clum A."/>
            <person name="Reid I.D."/>
            <person name="Moisan M.C."/>
            <person name="Butler G."/>
            <person name="Nguyen T.T.M."/>
            <person name="Dewar K."/>
            <person name="Conant G."/>
            <person name="Drula E."/>
            <person name="Henrissat B."/>
            <person name="Hansel C."/>
            <person name="Singer S."/>
            <person name="Hutchinson M.I."/>
            <person name="de Vries R.P."/>
            <person name="Natvig D.O."/>
            <person name="Powell A.J."/>
            <person name="Tsang A."/>
            <person name="Grigoriev I.V."/>
        </authorList>
    </citation>
    <scope>NUCLEOTIDE SEQUENCE [LARGE SCALE GENOMIC DNA]</scope>
    <source>
        <strain evidence="5 6">ATCC 24622</strain>
    </source>
</reference>
<evidence type="ECO:0000256" key="1">
    <source>
        <dbReference type="ARBA" id="ARBA00022605"/>
    </source>
</evidence>
<dbReference type="Proteomes" id="UP001586593">
    <property type="component" value="Unassembled WGS sequence"/>
</dbReference>